<sequence>MSLNAFLPFINIAALARYGQKATYPVLLSTFVLMLLAAAAGYLSNPIHAYELLAILKQHDDHARHCAQTGQRGALPVATRRVICADDAAHVRCTWHRACAQTGGCLRHRCACDRFAA</sequence>
<dbReference type="KEGG" id="xfr:BER92_15995"/>
<dbReference type="GO" id="GO:0016301">
    <property type="term" value="F:kinase activity"/>
    <property type="evidence" value="ECO:0007669"/>
    <property type="project" value="UniProtKB-KW"/>
</dbReference>
<keyword evidence="4" id="KW-1185">Reference proteome</keyword>
<keyword evidence="1" id="KW-1133">Transmembrane helix</keyword>
<keyword evidence="1" id="KW-0812">Transmembrane</keyword>
<evidence type="ECO:0000313" key="5">
    <source>
        <dbReference type="Proteomes" id="UP000195953"/>
    </source>
</evidence>
<dbReference type="AlphaFoldDB" id="A0A1Y6HMI6"/>
<feature type="transmembrane region" description="Helical" evidence="1">
    <location>
        <begin position="24"/>
        <end position="43"/>
    </location>
</feature>
<organism evidence="3 5">
    <name type="scientific">Xanthomonas fragariae</name>
    <dbReference type="NCBI Taxonomy" id="48664"/>
    <lineage>
        <taxon>Bacteria</taxon>
        <taxon>Pseudomonadati</taxon>
        <taxon>Pseudomonadota</taxon>
        <taxon>Gammaproteobacteria</taxon>
        <taxon>Lysobacterales</taxon>
        <taxon>Lysobacteraceae</taxon>
        <taxon>Xanthomonas</taxon>
    </lineage>
</organism>
<dbReference type="STRING" id="48664.BER92_15995"/>
<dbReference type="Proteomes" id="UP000195953">
    <property type="component" value="Chromosome 1"/>
</dbReference>
<keyword evidence="3" id="KW-0808">Transferase</keyword>
<evidence type="ECO:0000313" key="2">
    <source>
        <dbReference type="EMBL" id="SMQ97969.1"/>
    </source>
</evidence>
<reference evidence="2 4" key="2">
    <citation type="submission" date="2017-05" db="EMBL/GenBank/DDBJ databases">
        <authorList>
            <person name="Blom J."/>
        </authorList>
    </citation>
    <scope>NUCLEOTIDE SEQUENCE [LARGE SCALE GENOMIC DNA]</scope>
    <source>
        <strain evidence="2">PD885</strain>
    </source>
</reference>
<evidence type="ECO:0000313" key="3">
    <source>
        <dbReference type="EMBL" id="SMR04567.1"/>
    </source>
</evidence>
<evidence type="ECO:0000313" key="4">
    <source>
        <dbReference type="Proteomes" id="UP000195877"/>
    </source>
</evidence>
<proteinExistence type="predicted"/>
<evidence type="ECO:0000256" key="1">
    <source>
        <dbReference type="SAM" id="Phobius"/>
    </source>
</evidence>
<dbReference type="Proteomes" id="UP000195877">
    <property type="component" value="Chromosome 1"/>
</dbReference>
<protein>
    <submittedName>
        <fullName evidence="3">Two-component system sensor histidine kinase-response regulator hybrid protein</fullName>
    </submittedName>
</protein>
<keyword evidence="1" id="KW-0472">Membrane</keyword>
<dbReference type="EMBL" id="LT853885">
    <property type="protein sequence ID" value="SMR04567.1"/>
    <property type="molecule type" value="Genomic_DNA"/>
</dbReference>
<reference evidence="3 5" key="1">
    <citation type="submission" date="2017-05" db="EMBL/GenBank/DDBJ databases">
        <authorList>
            <person name="Song R."/>
            <person name="Chenine A.L."/>
            <person name="Ruprecht R.M."/>
        </authorList>
    </citation>
    <scope>NUCLEOTIDE SEQUENCE [LARGE SCALE GENOMIC DNA]</scope>
    <source>
        <strain evidence="3">PD5205</strain>
    </source>
</reference>
<dbReference type="EMBL" id="LT853882">
    <property type="protein sequence ID" value="SMQ97969.1"/>
    <property type="molecule type" value="Genomic_DNA"/>
</dbReference>
<accession>A0A1Y6HMI6</accession>
<name>A0A1Y6HMI6_9XANT</name>
<keyword evidence="3" id="KW-0418">Kinase</keyword>
<gene>
    <name evidence="3" type="ORF">PD5205_03289</name>
    <name evidence="2" type="ORF">PD885_00706</name>
</gene>